<name>Q317G8_OLEA2</name>
<keyword evidence="5" id="KW-1185">Reference proteome</keyword>
<dbReference type="EMBL" id="CP000112">
    <property type="protein sequence ID" value="ABB36928.1"/>
    <property type="molecule type" value="Genomic_DNA"/>
</dbReference>
<dbReference type="PANTHER" id="PTHR30004">
    <property type="entry name" value="4-HYDROXYTHREONINE-4-PHOSPHATE DEHYDROGENASE"/>
    <property type="match status" value="1"/>
</dbReference>
<dbReference type="GO" id="GO:0050570">
    <property type="term" value="F:4-hydroxythreonine-4-phosphate dehydrogenase activity"/>
    <property type="evidence" value="ECO:0007669"/>
    <property type="project" value="UniProtKB-EC"/>
</dbReference>
<evidence type="ECO:0000256" key="1">
    <source>
        <dbReference type="ARBA" id="ARBA00022723"/>
    </source>
</evidence>
<dbReference type="eggNOG" id="COG1995">
    <property type="taxonomic scope" value="Bacteria"/>
</dbReference>
<dbReference type="RefSeq" id="WP_011366300.1">
    <property type="nucleotide sequence ID" value="NC_007519.1"/>
</dbReference>
<evidence type="ECO:0000313" key="5">
    <source>
        <dbReference type="Proteomes" id="UP000002710"/>
    </source>
</evidence>
<keyword evidence="1" id="KW-0479">Metal-binding</keyword>
<dbReference type="STRING" id="207559.Dde_0127"/>
<dbReference type="GO" id="GO:0046872">
    <property type="term" value="F:metal ion binding"/>
    <property type="evidence" value="ECO:0007669"/>
    <property type="project" value="UniProtKB-KW"/>
</dbReference>
<sequence>MKLPVLALTMGDPAGIGPEITAKALGRDEIHTMCIPLVVGDMALMQAHERYMNGRRCILVDGVEALDTLPADGVAVFQPHGPLRGVVAGTLSAEAGRAAAAYVYGAIELAKRGDIQGIVTAPLNKEALHMGGDTHPGHTELLAESFGVRNYAMVLAAEDRYVFHVTTHQSLRSAIDSLTVDAVYQRIRLAHLLATALGTPQETVAVAGVNPHAGEGGMFGTEERDIITPAVQKAVAEGIPAEGPVPADVLFPRMVRGQYRFAIAMYHDQGHAVFKSLYFDTGVNITIGLPVIRTSVDHGTAFDIAGKGIASEESMIEAVRAAARLGNSWAHISRSAM</sequence>
<dbReference type="Proteomes" id="UP000002710">
    <property type="component" value="Chromosome"/>
</dbReference>
<dbReference type="KEGG" id="dde:Dde_0127"/>
<gene>
    <name evidence="4" type="ordered locus">Dde_0127</name>
</gene>
<dbReference type="AlphaFoldDB" id="Q317G8"/>
<evidence type="ECO:0000256" key="2">
    <source>
        <dbReference type="ARBA" id="ARBA00023002"/>
    </source>
</evidence>
<dbReference type="SUPFAM" id="SSF53659">
    <property type="entry name" value="Isocitrate/Isopropylmalate dehydrogenase-like"/>
    <property type="match status" value="1"/>
</dbReference>
<keyword evidence="3" id="KW-0520">NAD</keyword>
<dbReference type="EC" id="1.1.1.262" evidence="4"/>
<dbReference type="PANTHER" id="PTHR30004:SF6">
    <property type="entry name" value="D-THREONATE 4-PHOSPHATE DEHYDROGENASE"/>
    <property type="match status" value="1"/>
</dbReference>
<reference evidence="4 5" key="1">
    <citation type="journal article" date="2011" name="J. Bacteriol.">
        <title>Complete genome sequence and updated annotation of Desulfovibrio alaskensis G20.</title>
        <authorList>
            <person name="Hauser L.J."/>
            <person name="Land M.L."/>
            <person name="Brown S.D."/>
            <person name="Larimer F."/>
            <person name="Keller K.L."/>
            <person name="Rapp-Giles B.J."/>
            <person name="Price M.N."/>
            <person name="Lin M."/>
            <person name="Bruce D.C."/>
            <person name="Detter J.C."/>
            <person name="Tapia R."/>
            <person name="Han C.S."/>
            <person name="Goodwin L.A."/>
            <person name="Cheng J.F."/>
            <person name="Pitluck S."/>
            <person name="Copeland A."/>
            <person name="Lucas S."/>
            <person name="Nolan M."/>
            <person name="Lapidus A.L."/>
            <person name="Palumbo A.V."/>
            <person name="Wall J.D."/>
        </authorList>
    </citation>
    <scope>NUCLEOTIDE SEQUENCE [LARGE SCALE GENOMIC DNA]</scope>
    <source>
        <strain evidence="5">ATCC BAA 1058 / DSM 17464 / G20</strain>
    </source>
</reference>
<dbReference type="InterPro" id="IPR005255">
    <property type="entry name" value="PdxA_fam"/>
</dbReference>
<protein>
    <submittedName>
        <fullName evidence="4">PdxA-like dehydrogenase</fullName>
        <ecNumber evidence="4">1.1.1.262</ecNumber>
    </submittedName>
</protein>
<evidence type="ECO:0000256" key="3">
    <source>
        <dbReference type="ARBA" id="ARBA00023027"/>
    </source>
</evidence>
<keyword evidence="2 4" id="KW-0560">Oxidoreductase</keyword>
<evidence type="ECO:0000313" key="4">
    <source>
        <dbReference type="EMBL" id="ABB36928.1"/>
    </source>
</evidence>
<dbReference type="Gene3D" id="3.40.718.10">
    <property type="entry name" value="Isopropylmalate Dehydrogenase"/>
    <property type="match status" value="1"/>
</dbReference>
<accession>Q317G8</accession>
<dbReference type="HOGENOM" id="CLU_040168_1_0_7"/>
<dbReference type="GO" id="GO:0051287">
    <property type="term" value="F:NAD binding"/>
    <property type="evidence" value="ECO:0007669"/>
    <property type="project" value="InterPro"/>
</dbReference>
<proteinExistence type="predicted"/>
<dbReference type="NCBIfam" id="TIGR00557">
    <property type="entry name" value="pdxA"/>
    <property type="match status" value="1"/>
</dbReference>
<organism evidence="4 5">
    <name type="scientific">Oleidesulfovibrio alaskensis (strain ATCC BAA-1058 / DSM 17464 / G20)</name>
    <name type="common">Desulfovibrio alaskensis</name>
    <dbReference type="NCBI Taxonomy" id="207559"/>
    <lineage>
        <taxon>Bacteria</taxon>
        <taxon>Pseudomonadati</taxon>
        <taxon>Thermodesulfobacteriota</taxon>
        <taxon>Desulfovibrionia</taxon>
        <taxon>Desulfovibrionales</taxon>
        <taxon>Desulfovibrionaceae</taxon>
        <taxon>Oleidesulfovibrio</taxon>
    </lineage>
</organism>
<dbReference type="Pfam" id="PF04166">
    <property type="entry name" value="PdxA"/>
    <property type="match status" value="1"/>
</dbReference>